<proteinExistence type="predicted"/>
<dbReference type="Proteomes" id="UP000734854">
    <property type="component" value="Unassembled WGS sequence"/>
</dbReference>
<name>A0A8J5BW68_ZINOF</name>
<gene>
    <name evidence="1" type="ORF">ZIOFF_076061</name>
</gene>
<protein>
    <recommendedName>
        <fullName evidence="3">RNA-dependent RNA polymerase</fullName>
    </recommendedName>
</protein>
<dbReference type="EMBL" id="JACMSC010000195">
    <property type="protein sequence ID" value="KAG6466150.1"/>
    <property type="molecule type" value="Genomic_DNA"/>
</dbReference>
<dbReference type="Pfam" id="PF05919">
    <property type="entry name" value="Mitovir_RNA_pol"/>
    <property type="match status" value="1"/>
</dbReference>
<dbReference type="PANTHER" id="PTHR34456:SF14">
    <property type="entry name" value="MITOVIRUS RNA-DEPENDENT RNA POLYMERASE"/>
    <property type="match status" value="1"/>
</dbReference>
<evidence type="ECO:0008006" key="3">
    <source>
        <dbReference type="Google" id="ProtNLM"/>
    </source>
</evidence>
<evidence type="ECO:0000313" key="1">
    <source>
        <dbReference type="EMBL" id="KAG6466150.1"/>
    </source>
</evidence>
<evidence type="ECO:0000313" key="2">
    <source>
        <dbReference type="Proteomes" id="UP000734854"/>
    </source>
</evidence>
<accession>A0A8J5BW68</accession>
<dbReference type="InterPro" id="IPR008686">
    <property type="entry name" value="RNA_pol_mitovir"/>
</dbReference>
<sequence length="711" mass="79797">MSTKAKLTRCEVSKARLIYPFSKADVTDSSGFILIGYQKDKNYALTGRHLCLSSPILRPLAEREIEVPKEIKKRSQLHYKKIGCSLLPHSHPRILPIPLLSVLRCGPLPESKKKFGTHAVNGGGSGCSGDSFLVTLSDKAFRLRTGLPVLTISPSVVPRGNNASEADELEAVNISSFVPSVTRSMVLLVLLLALSYEFSTLLSAKNSTSRSNSSYDKADGGGALFRLKPEVNEIRSSERSSLSRGKSAVNVSLSRAGIPTIIPKHHRFIIMKRGDRGNRLVKIYLSWFSICRIFALAKRVSKATFDSIERPQQNVPQVEYLLGLIKEKFSHLQRIYLPRISEIPMFKGLSWKPTLQSVPNDDRRYWKIPKPEPNIFSSLKYELAAFALTSYIRRGQVRQRLLYPVHSWAMRVLSRIPTDGTFNQEGPLHRLSSFKPLDVLSLDLSAATDRWPVAVLTALFTRLFGRATALCVVNGTLWWNVFRTHRPLLNKARYLAFSAGQPLGYYGSWALFSLSHHYMVWLAALLAYPRGKAPFRKYALLGDDIVIADRAVAEKYKALLEILDVSISESKSIDSKSGAVEFAKQFWVDRISINLTPVSAKAMLASSSLIGLCQLAEKYGLTRSCLIRLAGAGYRVRGRILSRNLSRRWKRLRVVADKCLSYYRLPLDLWLGGGNPLNPYLKGIIIEKVRCKSKPKQLVLPPKQHLWYASE</sequence>
<comment type="caution">
    <text evidence="1">The sequence shown here is derived from an EMBL/GenBank/DDBJ whole genome shotgun (WGS) entry which is preliminary data.</text>
</comment>
<organism evidence="1 2">
    <name type="scientific">Zingiber officinale</name>
    <name type="common">Ginger</name>
    <name type="synonym">Amomum zingiber</name>
    <dbReference type="NCBI Taxonomy" id="94328"/>
    <lineage>
        <taxon>Eukaryota</taxon>
        <taxon>Viridiplantae</taxon>
        <taxon>Streptophyta</taxon>
        <taxon>Embryophyta</taxon>
        <taxon>Tracheophyta</taxon>
        <taxon>Spermatophyta</taxon>
        <taxon>Magnoliopsida</taxon>
        <taxon>Liliopsida</taxon>
        <taxon>Zingiberales</taxon>
        <taxon>Zingiberaceae</taxon>
        <taxon>Zingiber</taxon>
    </lineage>
</organism>
<dbReference type="AlphaFoldDB" id="A0A8J5BW68"/>
<keyword evidence="2" id="KW-1185">Reference proteome</keyword>
<dbReference type="PANTHER" id="PTHR34456">
    <property type="entry name" value="MITOVIRUS RNA-DEPENDENT RNA POLYMERASE"/>
    <property type="match status" value="1"/>
</dbReference>
<reference evidence="1 2" key="1">
    <citation type="submission" date="2020-08" db="EMBL/GenBank/DDBJ databases">
        <title>Plant Genome Project.</title>
        <authorList>
            <person name="Zhang R.-G."/>
        </authorList>
    </citation>
    <scope>NUCLEOTIDE SEQUENCE [LARGE SCALE GENOMIC DNA]</scope>
    <source>
        <tissue evidence="1">Rhizome</tissue>
    </source>
</reference>